<dbReference type="RefSeq" id="WP_021725052.1">
    <property type="nucleotide sequence ID" value="NZ_AWEZ01000007.1"/>
</dbReference>
<accession>U2TX03</accession>
<sequence length="287" mass="31750">MGQSDMHEEIMRAEGYLLQGEAGAARALLARLAEDVEEYVDRNCPTTDEVQWFSFPTIFDRLAYRRVEDDPRELRDVGEPISRLYGDLALACTHEGDYDTAIEALKQAIRWNPMACEHRLNLAELYRRAGDMQEYLALTFTVFERASRPEHLVRAFLTFAEYFTACEKPKVAASALRMARRLDAEDSRLGAALDQAAGTDHDPDLVSDEEARDLLGAEGLPDGANAEIAICLLMCATDAAQAGDRNLATTLTMRARDLVGEEAALALMQLIRSEDEDMEGDPDGAAG</sequence>
<evidence type="ECO:0000313" key="2">
    <source>
        <dbReference type="EMBL" id="ERL10573.1"/>
    </source>
</evidence>
<reference evidence="2 3" key="1">
    <citation type="submission" date="2013-08" db="EMBL/GenBank/DDBJ databases">
        <authorList>
            <person name="Durkin A.S."/>
            <person name="Haft D.R."/>
            <person name="McCorrison J."/>
            <person name="Torralba M."/>
            <person name="Gillis M."/>
            <person name="Haft D.H."/>
            <person name="Methe B."/>
            <person name="Sutton G."/>
            <person name="Nelson K.E."/>
        </authorList>
    </citation>
    <scope>NUCLEOTIDE SEQUENCE [LARGE SCALE GENOMIC DNA]</scope>
    <source>
        <strain evidence="2 3">F0195</strain>
    </source>
</reference>
<proteinExistence type="predicted"/>
<keyword evidence="3" id="KW-1185">Reference proteome</keyword>
<dbReference type="Proteomes" id="UP000016638">
    <property type="component" value="Unassembled WGS sequence"/>
</dbReference>
<dbReference type="InterPro" id="IPR019734">
    <property type="entry name" value="TPR_rpt"/>
</dbReference>
<dbReference type="SUPFAM" id="SSF48452">
    <property type="entry name" value="TPR-like"/>
    <property type="match status" value="1"/>
</dbReference>
<evidence type="ECO:0000256" key="1">
    <source>
        <dbReference type="PROSITE-ProRule" id="PRU00339"/>
    </source>
</evidence>
<dbReference type="Pfam" id="PF13181">
    <property type="entry name" value="TPR_8"/>
    <property type="match status" value="1"/>
</dbReference>
<evidence type="ECO:0000313" key="3">
    <source>
        <dbReference type="Proteomes" id="UP000016638"/>
    </source>
</evidence>
<dbReference type="PROSITE" id="PS50005">
    <property type="entry name" value="TPR"/>
    <property type="match status" value="1"/>
</dbReference>
<dbReference type="EMBL" id="AWEZ01000007">
    <property type="protein sequence ID" value="ERL10573.1"/>
    <property type="molecule type" value="Genomic_DNA"/>
</dbReference>
<protein>
    <submittedName>
        <fullName evidence="2">Tetratricopeptide repeat protein</fullName>
    </submittedName>
</protein>
<dbReference type="OrthoDB" id="3185892at2"/>
<feature type="repeat" description="TPR" evidence="1">
    <location>
        <begin position="82"/>
        <end position="115"/>
    </location>
</feature>
<organism evidence="2 3">
    <name type="scientific">Olsenella profusa F0195</name>
    <dbReference type="NCBI Taxonomy" id="1125712"/>
    <lineage>
        <taxon>Bacteria</taxon>
        <taxon>Bacillati</taxon>
        <taxon>Actinomycetota</taxon>
        <taxon>Coriobacteriia</taxon>
        <taxon>Coriobacteriales</taxon>
        <taxon>Atopobiaceae</taxon>
        <taxon>Olsenella</taxon>
    </lineage>
</organism>
<dbReference type="Gene3D" id="1.25.40.10">
    <property type="entry name" value="Tetratricopeptide repeat domain"/>
    <property type="match status" value="1"/>
</dbReference>
<dbReference type="eggNOG" id="COG0457">
    <property type="taxonomic scope" value="Bacteria"/>
</dbReference>
<name>U2TX03_9ACTN</name>
<keyword evidence="1" id="KW-0802">TPR repeat</keyword>
<dbReference type="AlphaFoldDB" id="U2TX03"/>
<gene>
    <name evidence="2" type="ORF">HMPREF1316_2420</name>
</gene>
<dbReference type="InterPro" id="IPR011990">
    <property type="entry name" value="TPR-like_helical_dom_sf"/>
</dbReference>
<dbReference type="STRING" id="1125712.HMPREF1316_2420"/>
<comment type="caution">
    <text evidence="2">The sequence shown here is derived from an EMBL/GenBank/DDBJ whole genome shotgun (WGS) entry which is preliminary data.</text>
</comment>
<dbReference type="PATRIC" id="fig|1125712.3.peg.222"/>